<dbReference type="Gene3D" id="3.40.50.1820">
    <property type="entry name" value="alpha/beta hydrolase"/>
    <property type="match status" value="1"/>
</dbReference>
<reference evidence="2 3" key="1">
    <citation type="submission" date="2017-03" db="EMBL/GenBank/DDBJ databases">
        <title>Genome sequence of Sphingomonas mucosissima DSM 17494.</title>
        <authorList>
            <person name="Poehlein A."/>
            <person name="Wuebbeler J.H."/>
            <person name="Steinbuechel A."/>
            <person name="Daniel R."/>
        </authorList>
    </citation>
    <scope>NUCLEOTIDE SEQUENCE [LARGE SCALE GENOMIC DNA]</scope>
    <source>
        <strain evidence="2 3">DSM 17494</strain>
    </source>
</reference>
<dbReference type="InterPro" id="IPR006311">
    <property type="entry name" value="TAT_signal"/>
</dbReference>
<dbReference type="Pfam" id="PF01738">
    <property type="entry name" value="DLH"/>
    <property type="match status" value="1"/>
</dbReference>
<dbReference type="OrthoDB" id="9771666at2"/>
<evidence type="ECO:0000313" key="2">
    <source>
        <dbReference type="EMBL" id="OWK31832.1"/>
    </source>
</evidence>
<keyword evidence="3" id="KW-1185">Reference proteome</keyword>
<dbReference type="PANTHER" id="PTHR46623:SF6">
    <property type="entry name" value="ALPHA_BETA-HYDROLASES SUPERFAMILY PROTEIN"/>
    <property type="match status" value="1"/>
</dbReference>
<organism evidence="2 3">
    <name type="scientific">Sphingomonas mucosissima</name>
    <dbReference type="NCBI Taxonomy" id="370959"/>
    <lineage>
        <taxon>Bacteria</taxon>
        <taxon>Pseudomonadati</taxon>
        <taxon>Pseudomonadota</taxon>
        <taxon>Alphaproteobacteria</taxon>
        <taxon>Sphingomonadales</taxon>
        <taxon>Sphingomonadaceae</taxon>
        <taxon>Sphingomonas</taxon>
    </lineage>
</organism>
<name>A0A245ZQ14_9SPHN</name>
<gene>
    <name evidence="2" type="primary">clcD_1</name>
    <name evidence="2" type="ORF">SPMU_01520</name>
</gene>
<dbReference type="RefSeq" id="WP_088330975.1">
    <property type="nucleotide sequence ID" value="NZ_NBBJ01000001.1"/>
</dbReference>
<dbReference type="InterPro" id="IPR029058">
    <property type="entry name" value="AB_hydrolase_fold"/>
</dbReference>
<dbReference type="EMBL" id="NBBJ01000001">
    <property type="protein sequence ID" value="OWK31832.1"/>
    <property type="molecule type" value="Genomic_DNA"/>
</dbReference>
<sequence>MTEPSLRDRAVQLYDAFTHEHRDRRTLLRQMTALAGSTIAAEALIAGIAASPAAAAIVDAADQRLDVGMRSGTQAGQPARAYHAAPKGYAKTAAKRGTVLVVHENRGLTPHIQDVARRIALAGFVAIAPDLLASQGGTPADEDKARELIGTVDYDLALAQARGFADAARTMPRVTGKVGMIGFCWGGAFVNRMAIAGGIDAGVSYYGPAPAAAEAPKVNTPLMLHYAGTDARVAQTGEPWVAALKAAGKPVEAFTYPGVDHAFNNDTSAARYNKPAADLAWSRTIAFLNRHLHA</sequence>
<dbReference type="GO" id="GO:0008806">
    <property type="term" value="F:carboxymethylenebutenolidase activity"/>
    <property type="evidence" value="ECO:0007669"/>
    <property type="project" value="UniProtKB-EC"/>
</dbReference>
<dbReference type="PROSITE" id="PS51318">
    <property type="entry name" value="TAT"/>
    <property type="match status" value="1"/>
</dbReference>
<dbReference type="EC" id="3.1.1.45" evidence="2"/>
<feature type="domain" description="Dienelactone hydrolase" evidence="1">
    <location>
        <begin position="81"/>
        <end position="291"/>
    </location>
</feature>
<dbReference type="Proteomes" id="UP000197783">
    <property type="component" value="Unassembled WGS sequence"/>
</dbReference>
<dbReference type="PANTHER" id="PTHR46623">
    <property type="entry name" value="CARBOXYMETHYLENEBUTENOLIDASE-RELATED"/>
    <property type="match status" value="1"/>
</dbReference>
<dbReference type="InterPro" id="IPR002925">
    <property type="entry name" value="Dienelactn_hydro"/>
</dbReference>
<keyword evidence="2" id="KW-0378">Hydrolase</keyword>
<protein>
    <submittedName>
        <fullName evidence="2">Carboxymethylenebutenolidase</fullName>
        <ecNumber evidence="2">3.1.1.45</ecNumber>
    </submittedName>
</protein>
<evidence type="ECO:0000259" key="1">
    <source>
        <dbReference type="Pfam" id="PF01738"/>
    </source>
</evidence>
<dbReference type="AlphaFoldDB" id="A0A245ZQ14"/>
<dbReference type="SUPFAM" id="SSF53474">
    <property type="entry name" value="alpha/beta-Hydrolases"/>
    <property type="match status" value="1"/>
</dbReference>
<accession>A0A245ZQ14</accession>
<comment type="caution">
    <text evidence="2">The sequence shown here is derived from an EMBL/GenBank/DDBJ whole genome shotgun (WGS) entry which is preliminary data.</text>
</comment>
<evidence type="ECO:0000313" key="3">
    <source>
        <dbReference type="Proteomes" id="UP000197783"/>
    </source>
</evidence>
<proteinExistence type="predicted"/>
<dbReference type="InterPro" id="IPR051049">
    <property type="entry name" value="Dienelactone_hydrolase-like"/>
</dbReference>